<feature type="compositionally biased region" description="Basic residues" evidence="5">
    <location>
        <begin position="250"/>
        <end position="259"/>
    </location>
</feature>
<dbReference type="GO" id="GO:0016787">
    <property type="term" value="F:hydrolase activity"/>
    <property type="evidence" value="ECO:0007669"/>
    <property type="project" value="TreeGrafter"/>
</dbReference>
<keyword evidence="3" id="KW-0926">Vacuole</keyword>
<dbReference type="GO" id="GO:0005773">
    <property type="term" value="C:vacuole"/>
    <property type="evidence" value="ECO:0007669"/>
    <property type="project" value="UniProtKB-SubCell"/>
</dbReference>
<feature type="compositionally biased region" description="Basic residues" evidence="5">
    <location>
        <begin position="329"/>
        <end position="351"/>
    </location>
</feature>
<dbReference type="InterPro" id="IPR018119">
    <property type="entry name" value="Strictosidine_synth_cons-reg"/>
</dbReference>
<dbReference type="AlphaFoldDB" id="M8AKC9"/>
<dbReference type="Gene3D" id="2.120.10.30">
    <property type="entry name" value="TolB, C-terminal domain"/>
    <property type="match status" value="1"/>
</dbReference>
<evidence type="ECO:0000256" key="4">
    <source>
        <dbReference type="ARBA" id="ARBA00023180"/>
    </source>
</evidence>
<feature type="compositionally biased region" description="Basic residues" evidence="5">
    <location>
        <begin position="265"/>
        <end position="281"/>
    </location>
</feature>
<feature type="compositionally biased region" description="Basic residues" evidence="5">
    <location>
        <begin position="365"/>
        <end position="377"/>
    </location>
</feature>
<evidence type="ECO:0000259" key="6">
    <source>
        <dbReference type="Pfam" id="PF03088"/>
    </source>
</evidence>
<organism evidence="7">
    <name type="scientific">Aegilops tauschii</name>
    <name type="common">Tausch's goatgrass</name>
    <name type="synonym">Aegilops squarrosa</name>
    <dbReference type="NCBI Taxonomy" id="37682"/>
    <lineage>
        <taxon>Eukaryota</taxon>
        <taxon>Viridiplantae</taxon>
        <taxon>Streptophyta</taxon>
        <taxon>Embryophyta</taxon>
        <taxon>Tracheophyta</taxon>
        <taxon>Spermatophyta</taxon>
        <taxon>Magnoliopsida</taxon>
        <taxon>Liliopsida</taxon>
        <taxon>Poales</taxon>
        <taxon>Poaceae</taxon>
        <taxon>BOP clade</taxon>
        <taxon>Pooideae</taxon>
        <taxon>Triticodae</taxon>
        <taxon>Triticeae</taxon>
        <taxon>Triticinae</taxon>
        <taxon>Aegilops</taxon>
    </lineage>
</organism>
<dbReference type="SUPFAM" id="SSF63829">
    <property type="entry name" value="Calcium-dependent phosphotriesterase"/>
    <property type="match status" value="1"/>
</dbReference>
<sequence>MAPKQEKKSRQHSQSITDRGHEHAKHVRAWDERRHRNDGERRAVDWDAYEEHMNWYDDGMKYRVRLRPQWTSVDITSLQEDDSEDEAYHDSLRKLKGEFREYAPLMNIVKFMTRCRSMSTLVSSSHADGASSSHAALSSRIVEEAEGEDNEEERMRSKPRKKRKEVTGRRSTTTMTGLHRLSQPRTRGFFGIKMNKFSTNPKLDRTLPPKSPVDEAKSKKIRSSRGKRRSVRHSRSRSPSPDGSSSSSPPRKRSKKPTKKIVDKRSKKSKGSGGRRGRRRSLSPSRSPSGSPSSVSRSHSRRSHHSISSSSASDSERSVSPLPKSHSKDPRKKKGRGRDKDRKRKRVRRSRSYSSSPARSGSSRSRSRSKSISRKRRADGMRHDASRDRVVQDYDKCQDPQNEKRSVEDVYSDEDAVADDYEKNVELKEMESPPSKDAHETGEILPVSYESPEVEEDLELILRQKALENFRKFKGAVAMVGKTENNGTGKEVLTDSPRNTVTKFPEARSAVAPFQRQGNNLGVGHSTRSPEFEDFENGRSPWKQETTHRDRSPGILEAGDTCGPTQQLGSGLEEIRSTSHITSHDGRNGGSVMQRLGSTLASSGSIKQRLGISSVVSHVQARPRVRSVVSIPSREGLDGSTFTTIPTASENPASVESSSESQAAGTEDKDGSQFEKRTFSRMHDGETVQCTGLLHVVFCGLNFATMACLGIIRSLEIYVPLQFEMMKIIVYLELITEGSGNRLGKALLVSSWVSWHRKISEFGLGQISPSVPRPWRGGRPDHAGSLAVRRYKSGLFRPPPNQPSNRAKQAHLPTVAAEANQHGERHEGSRRGACRPAPAVHARGVCGRPSIDATRTRHLPLPPGLLRGPESVAFDDKGNGPYSGVSDGRVLKWNGDRLDWTTYTYSPGYSSEACTAAVRRPETVAESRCARPLGLRFHHKSGYLYIADAYKGLMRVAPGGGEATGLVTEADGAPLRFTNGVDVDQVTGEVYFTDSSMKYQRSQHEIVTRTGDSTGRLMRYDPRTGKVIVLKAGITYPNGLAISADRTHLVISSTGPCKLLRYWTKGPKTGSIELLTDLPGYPDNVSPDKRGGYWVAIHREKTELPFGVDSHLLALRITADGKIIEKMRGPKGMRPTEVVERTGGRLFVGSVELSYVVVVTRK</sequence>
<dbReference type="InterPro" id="IPR011042">
    <property type="entry name" value="6-blade_b-propeller_TolB-like"/>
</dbReference>
<feature type="compositionally biased region" description="Low complexity" evidence="5">
    <location>
        <begin position="124"/>
        <end position="139"/>
    </location>
</feature>
<feature type="compositionally biased region" description="Acidic residues" evidence="5">
    <location>
        <begin position="410"/>
        <end position="419"/>
    </location>
</feature>
<feature type="compositionally biased region" description="Low complexity" evidence="5">
    <location>
        <begin position="282"/>
        <end position="297"/>
    </location>
</feature>
<evidence type="ECO:0000256" key="2">
    <source>
        <dbReference type="ARBA" id="ARBA00009191"/>
    </source>
</evidence>
<keyword evidence="4" id="KW-0325">Glycoprotein</keyword>
<dbReference type="FunFam" id="2.120.10.30:FF:000048">
    <property type="entry name" value="Protein strictosidine synthase-like 10"/>
    <property type="match status" value="1"/>
</dbReference>
<feature type="region of interest" description="Disordered" evidence="5">
    <location>
        <begin position="506"/>
        <end position="562"/>
    </location>
</feature>
<feature type="region of interest" description="Disordered" evidence="5">
    <location>
        <begin position="1"/>
        <end position="41"/>
    </location>
</feature>
<accession>M8AKC9</accession>
<feature type="region of interest" description="Disordered" evidence="5">
    <location>
        <begin position="795"/>
        <end position="836"/>
    </location>
</feature>
<feature type="compositionally biased region" description="Low complexity" evidence="5">
    <location>
        <begin position="237"/>
        <end position="249"/>
    </location>
</feature>
<feature type="compositionally biased region" description="Low complexity" evidence="5">
    <location>
        <begin position="352"/>
        <end position="364"/>
    </location>
</feature>
<comment type="similarity">
    <text evidence="2">Belongs to the strictosidine synthase family.</text>
</comment>
<feature type="region of interest" description="Disordered" evidence="5">
    <location>
        <begin position="124"/>
        <end position="419"/>
    </location>
</feature>
<dbReference type="PANTHER" id="PTHR10426:SF95">
    <property type="entry name" value="OS06G0623700 PROTEIN"/>
    <property type="match status" value="1"/>
</dbReference>
<evidence type="ECO:0000256" key="5">
    <source>
        <dbReference type="SAM" id="MobiDB-lite"/>
    </source>
</evidence>
<feature type="compositionally biased region" description="Basic residues" evidence="5">
    <location>
        <begin position="219"/>
        <end position="236"/>
    </location>
</feature>
<feature type="compositionally biased region" description="Basic and acidic residues" evidence="5">
    <location>
        <begin position="202"/>
        <end position="218"/>
    </location>
</feature>
<name>M8AKC9_AEGTA</name>
<feature type="compositionally biased region" description="Basic and acidic residues" evidence="5">
    <location>
        <begin position="378"/>
        <end position="408"/>
    </location>
</feature>
<feature type="region of interest" description="Disordered" evidence="5">
    <location>
        <begin position="639"/>
        <end position="674"/>
    </location>
</feature>
<evidence type="ECO:0000256" key="1">
    <source>
        <dbReference type="ARBA" id="ARBA00004116"/>
    </source>
</evidence>
<dbReference type="Pfam" id="PF03088">
    <property type="entry name" value="Str_synth"/>
    <property type="match status" value="1"/>
</dbReference>
<dbReference type="PANTHER" id="PTHR10426">
    <property type="entry name" value="STRICTOSIDINE SYNTHASE-RELATED"/>
    <property type="match status" value="1"/>
</dbReference>
<feature type="compositionally biased region" description="Low complexity" evidence="5">
    <location>
        <begin position="648"/>
        <end position="664"/>
    </location>
</feature>
<evidence type="ECO:0000256" key="3">
    <source>
        <dbReference type="ARBA" id="ARBA00022554"/>
    </source>
</evidence>
<dbReference type="GO" id="GO:0012505">
    <property type="term" value="C:endomembrane system"/>
    <property type="evidence" value="ECO:0007669"/>
    <property type="project" value="TreeGrafter"/>
</dbReference>
<feature type="compositionally biased region" description="Basic and acidic residues" evidence="5">
    <location>
        <begin position="821"/>
        <end position="830"/>
    </location>
</feature>
<dbReference type="EnsemblPlants" id="EMT04951">
    <property type="protein sequence ID" value="EMT04951"/>
    <property type="gene ID" value="F775_19182"/>
</dbReference>
<reference evidence="7" key="1">
    <citation type="submission" date="2015-06" db="UniProtKB">
        <authorList>
            <consortium name="EnsemblPlants"/>
        </authorList>
    </citation>
    <scope>IDENTIFICATION</scope>
</reference>
<protein>
    <submittedName>
        <fullName evidence="7">Strictosidine synthase 1</fullName>
    </submittedName>
</protein>
<comment type="subcellular location">
    <subcellularLocation>
        <location evidence="1">Vacuole</location>
    </subcellularLocation>
</comment>
<proteinExistence type="inferred from homology"/>
<evidence type="ECO:0000313" key="7">
    <source>
        <dbReference type="EnsemblPlants" id="EMT04951"/>
    </source>
</evidence>
<feature type="domain" description="Strictosidine synthase conserved region" evidence="6">
    <location>
        <begin position="979"/>
        <end position="1067"/>
    </location>
</feature>
<feature type="compositionally biased region" description="Basic and acidic residues" evidence="5">
    <location>
        <begin position="28"/>
        <end position="41"/>
    </location>
</feature>